<dbReference type="InterPro" id="IPR058627">
    <property type="entry name" value="MdtA-like_C"/>
</dbReference>
<evidence type="ECO:0000256" key="1">
    <source>
        <dbReference type="ARBA" id="ARBA00004196"/>
    </source>
</evidence>
<dbReference type="InterPro" id="IPR006143">
    <property type="entry name" value="RND_pump_MFP"/>
</dbReference>
<keyword evidence="10" id="KW-1185">Reference proteome</keyword>
<reference evidence="9" key="1">
    <citation type="journal article" date="2015" name="Int. J. Syst. Evol. Microbiol.">
        <title>Rhizobium alvei sp. nov., isolated from a freshwater river.</title>
        <authorList>
            <person name="Sheu S.Y."/>
            <person name="Huang H.W."/>
            <person name="Young C.C."/>
            <person name="Chen W.M."/>
        </authorList>
    </citation>
    <scope>NUCLEOTIDE SEQUENCE</scope>
    <source>
        <strain evidence="9">TNR-22</strain>
    </source>
</reference>
<sequence length="390" mass="40957">MKALSRKIPVLALAFAIHCFGLPALAQEPGQMPPTAVSVLTLKAEDLPVTSELPGRIAPVRIAEVRSRVTGIIQARVFEQGSLVKAGDVLLRIDPGLFKVRVASARASLQRAQATERNAAQQLERQGFLRQRNASTEVAYESAVVAQAQAAADVALAQAALEEAEINLGYTEVKAPISGVIGGALVTEGALVNADSGDPLATIQQIDPVYADFTQPAGDLLEIRRDIAAGKLAAPSDDAGVRLVFDDGTVHPNPGRLLFSSTTVDATTGQVTLRAEFPNPNRDLLPGLYVRVRIDQAIRKQALTIPQRSVMRDGTGAAMVYVNGADGKAEARPVKLGPAAGDSWIVEEGLKAGDKLVVEGGQKLQPGAAVAPEEWKPAAKADATATEPAK</sequence>
<dbReference type="Gene3D" id="2.40.420.20">
    <property type="match status" value="1"/>
</dbReference>
<proteinExistence type="inferred from homology"/>
<gene>
    <name evidence="9" type="ORF">Q4481_21810</name>
</gene>
<dbReference type="Proteomes" id="UP001174932">
    <property type="component" value="Unassembled WGS sequence"/>
</dbReference>
<feature type="domain" description="Multidrug resistance protein MdtA-like beta-barrel" evidence="7">
    <location>
        <begin position="208"/>
        <end position="296"/>
    </location>
</feature>
<evidence type="ECO:0000313" key="10">
    <source>
        <dbReference type="Proteomes" id="UP001174932"/>
    </source>
</evidence>
<comment type="subcellular location">
    <subcellularLocation>
        <location evidence="1">Cell envelope</location>
    </subcellularLocation>
</comment>
<dbReference type="Gene3D" id="2.40.50.100">
    <property type="match status" value="1"/>
</dbReference>
<feature type="chain" id="PRO_5046313484" evidence="5">
    <location>
        <begin position="27"/>
        <end position="390"/>
    </location>
</feature>
<feature type="coiled-coil region" evidence="3">
    <location>
        <begin position="106"/>
        <end position="167"/>
    </location>
</feature>
<dbReference type="Gene3D" id="2.40.30.170">
    <property type="match status" value="1"/>
</dbReference>
<feature type="domain" description="Multidrug resistance protein MdtA-like C-terminal permuted SH3" evidence="8">
    <location>
        <begin position="301"/>
        <end position="363"/>
    </location>
</feature>
<dbReference type="InterPro" id="IPR058625">
    <property type="entry name" value="MdtA-like_BSH"/>
</dbReference>
<feature type="region of interest" description="Disordered" evidence="4">
    <location>
        <begin position="366"/>
        <end position="390"/>
    </location>
</feature>
<feature type="domain" description="Multidrug resistance protein MdtA-like barrel-sandwich hybrid" evidence="6">
    <location>
        <begin position="61"/>
        <end position="204"/>
    </location>
</feature>
<organism evidence="9 10">
    <name type="scientific">Rhizobium alvei</name>
    <dbReference type="NCBI Taxonomy" id="1132659"/>
    <lineage>
        <taxon>Bacteria</taxon>
        <taxon>Pseudomonadati</taxon>
        <taxon>Pseudomonadota</taxon>
        <taxon>Alphaproteobacteria</taxon>
        <taxon>Hyphomicrobiales</taxon>
        <taxon>Rhizobiaceae</taxon>
        <taxon>Rhizobium/Agrobacterium group</taxon>
        <taxon>Rhizobium</taxon>
    </lineage>
</organism>
<keyword evidence="3" id="KW-0175">Coiled coil</keyword>
<evidence type="ECO:0000313" key="9">
    <source>
        <dbReference type="EMBL" id="MDO6966601.1"/>
    </source>
</evidence>
<protein>
    <submittedName>
        <fullName evidence="9">Efflux RND transporter periplasmic adaptor subunit</fullName>
    </submittedName>
</protein>
<reference evidence="9" key="2">
    <citation type="submission" date="2023-07" db="EMBL/GenBank/DDBJ databases">
        <authorList>
            <person name="Shen H."/>
        </authorList>
    </citation>
    <scope>NUCLEOTIDE SEQUENCE</scope>
    <source>
        <strain evidence="9">TNR-22</strain>
    </source>
</reference>
<feature type="compositionally biased region" description="Low complexity" evidence="4">
    <location>
        <begin position="380"/>
        <end position="390"/>
    </location>
</feature>
<evidence type="ECO:0000259" key="7">
    <source>
        <dbReference type="Pfam" id="PF25944"/>
    </source>
</evidence>
<keyword evidence="5" id="KW-0732">Signal</keyword>
<dbReference type="EMBL" id="JAUOZU010000019">
    <property type="protein sequence ID" value="MDO6966601.1"/>
    <property type="molecule type" value="Genomic_DNA"/>
</dbReference>
<evidence type="ECO:0000259" key="6">
    <source>
        <dbReference type="Pfam" id="PF25917"/>
    </source>
</evidence>
<accession>A0ABT8YS71</accession>
<feature type="signal peptide" evidence="5">
    <location>
        <begin position="1"/>
        <end position="26"/>
    </location>
</feature>
<evidence type="ECO:0000259" key="8">
    <source>
        <dbReference type="Pfam" id="PF25967"/>
    </source>
</evidence>
<dbReference type="SUPFAM" id="SSF111369">
    <property type="entry name" value="HlyD-like secretion proteins"/>
    <property type="match status" value="1"/>
</dbReference>
<evidence type="ECO:0000256" key="5">
    <source>
        <dbReference type="SAM" id="SignalP"/>
    </source>
</evidence>
<dbReference type="NCBIfam" id="TIGR01730">
    <property type="entry name" value="RND_mfp"/>
    <property type="match status" value="1"/>
</dbReference>
<dbReference type="Gene3D" id="1.10.287.470">
    <property type="entry name" value="Helix hairpin bin"/>
    <property type="match status" value="1"/>
</dbReference>
<evidence type="ECO:0000256" key="2">
    <source>
        <dbReference type="ARBA" id="ARBA00009477"/>
    </source>
</evidence>
<dbReference type="RefSeq" id="WP_304378525.1">
    <property type="nucleotide sequence ID" value="NZ_JAUOZU010000019.1"/>
</dbReference>
<dbReference type="Pfam" id="PF25917">
    <property type="entry name" value="BSH_RND"/>
    <property type="match status" value="1"/>
</dbReference>
<dbReference type="Pfam" id="PF25944">
    <property type="entry name" value="Beta-barrel_RND"/>
    <property type="match status" value="1"/>
</dbReference>
<comment type="caution">
    <text evidence="9">The sequence shown here is derived from an EMBL/GenBank/DDBJ whole genome shotgun (WGS) entry which is preliminary data.</text>
</comment>
<dbReference type="Pfam" id="PF25967">
    <property type="entry name" value="RND-MFP_C"/>
    <property type="match status" value="1"/>
</dbReference>
<name>A0ABT8YS71_9HYPH</name>
<dbReference type="InterPro" id="IPR058626">
    <property type="entry name" value="MdtA-like_b-barrel"/>
</dbReference>
<dbReference type="PANTHER" id="PTHR30158">
    <property type="entry name" value="ACRA/E-RELATED COMPONENT OF DRUG EFFLUX TRANSPORTER"/>
    <property type="match status" value="1"/>
</dbReference>
<evidence type="ECO:0000256" key="4">
    <source>
        <dbReference type="SAM" id="MobiDB-lite"/>
    </source>
</evidence>
<evidence type="ECO:0000256" key="3">
    <source>
        <dbReference type="SAM" id="Coils"/>
    </source>
</evidence>
<dbReference type="PANTHER" id="PTHR30158:SF3">
    <property type="entry name" value="MULTIDRUG EFFLUX PUMP SUBUNIT ACRA-RELATED"/>
    <property type="match status" value="1"/>
</dbReference>
<comment type="similarity">
    <text evidence="2">Belongs to the membrane fusion protein (MFP) (TC 8.A.1) family.</text>
</comment>